<sequence>MNSIKEKLKQEFLADIVLSECPKTISIITSQNAANLIDFLSKKNIDQINIYPDINNELSLQSDLYIVLEDANLNVSDIGTIKNLLSQKIIVFQSKNKNNINTKDLIKLGLQKEFESKKDGLHFYTYNLKTYNNKRDWNNPKGWANPENFNKFRW</sequence>
<dbReference type="InterPro" id="IPR046199">
    <property type="entry name" value="DUF6231"/>
</dbReference>
<reference evidence="1 2" key="1">
    <citation type="journal article" date="2018" name="Microbiome">
        <title>Fine metagenomic profile of the Mediterranean stratified and mixed water columns revealed by assembly and recruitment.</title>
        <authorList>
            <person name="Haro-Moreno J.M."/>
            <person name="Lopez-Perez M."/>
            <person name="De La Torre J.R."/>
            <person name="Picazo A."/>
            <person name="Camacho A."/>
            <person name="Rodriguez-Valera F."/>
        </authorList>
    </citation>
    <scope>NUCLEOTIDE SEQUENCE [LARGE SCALE GENOMIC DNA]</scope>
    <source>
        <strain evidence="1">MED-G78</strain>
    </source>
</reference>
<evidence type="ECO:0000313" key="1">
    <source>
        <dbReference type="EMBL" id="RCL44569.1"/>
    </source>
</evidence>
<evidence type="ECO:0000313" key="2">
    <source>
        <dbReference type="Proteomes" id="UP000252915"/>
    </source>
</evidence>
<comment type="caution">
    <text evidence="1">The sequence shown here is derived from an EMBL/GenBank/DDBJ whole genome shotgun (WGS) entry which is preliminary data.</text>
</comment>
<accession>A0A368C4S1</accession>
<protein>
    <submittedName>
        <fullName evidence="1">Uncharacterized protein</fullName>
    </submittedName>
</protein>
<name>A0A368C4S1_9GAMM</name>
<dbReference type="Proteomes" id="UP000252915">
    <property type="component" value="Unassembled WGS sequence"/>
</dbReference>
<dbReference type="EMBL" id="QOPI01000013">
    <property type="protein sequence ID" value="RCL44569.1"/>
    <property type="molecule type" value="Genomic_DNA"/>
</dbReference>
<dbReference type="Pfam" id="PF19742">
    <property type="entry name" value="DUF6231"/>
    <property type="match status" value="1"/>
</dbReference>
<proteinExistence type="predicted"/>
<organism evidence="1 2">
    <name type="scientific">SAR86 cluster bacterium</name>
    <dbReference type="NCBI Taxonomy" id="2030880"/>
    <lineage>
        <taxon>Bacteria</taxon>
        <taxon>Pseudomonadati</taxon>
        <taxon>Pseudomonadota</taxon>
        <taxon>Gammaproteobacteria</taxon>
        <taxon>SAR86 cluster</taxon>
    </lineage>
</organism>
<gene>
    <name evidence="1" type="ORF">DBW92_02920</name>
</gene>
<dbReference type="AlphaFoldDB" id="A0A368C4S1"/>